<accession>A0A9W5YAD5</accession>
<dbReference type="AlphaFoldDB" id="A0A9W5YAD5"/>
<feature type="transmembrane region" description="Helical" evidence="4">
    <location>
        <begin position="20"/>
        <end position="44"/>
    </location>
</feature>
<evidence type="ECO:0000259" key="5">
    <source>
        <dbReference type="Pfam" id="PF13407"/>
    </source>
</evidence>
<dbReference type="InterPro" id="IPR025997">
    <property type="entry name" value="SBP_2_dom"/>
</dbReference>
<keyword evidence="3" id="KW-0732">Signal</keyword>
<keyword evidence="4" id="KW-1133">Transmembrane helix</keyword>
<evidence type="ECO:0000256" key="3">
    <source>
        <dbReference type="ARBA" id="ARBA00022729"/>
    </source>
</evidence>
<keyword evidence="7" id="KW-1185">Reference proteome</keyword>
<comment type="subcellular location">
    <subcellularLocation>
        <location evidence="1">Cell envelope</location>
    </subcellularLocation>
</comment>
<dbReference type="InterPro" id="IPR028082">
    <property type="entry name" value="Peripla_BP_I"/>
</dbReference>
<keyword evidence="4" id="KW-0472">Membrane</keyword>
<reference evidence="6" key="1">
    <citation type="submission" date="2022-06" db="EMBL/GenBank/DDBJ databases">
        <title>Vallitalea longa sp. nov., an anaerobic bacterium isolated from marine sediment.</title>
        <authorList>
            <person name="Hirano S."/>
            <person name="Terahara T."/>
            <person name="Mori K."/>
            <person name="Hamada M."/>
            <person name="Matsumoto R."/>
            <person name="Kobayashi T."/>
        </authorList>
    </citation>
    <scope>NUCLEOTIDE SEQUENCE</scope>
    <source>
        <strain evidence="6">SH18-1</strain>
    </source>
</reference>
<dbReference type="PANTHER" id="PTHR46847:SF1">
    <property type="entry name" value="D-ALLOSE-BINDING PERIPLASMIC PROTEIN-RELATED"/>
    <property type="match status" value="1"/>
</dbReference>
<evidence type="ECO:0000256" key="4">
    <source>
        <dbReference type="SAM" id="Phobius"/>
    </source>
</evidence>
<sequence>MIGKHILIDYQEGWTKMRKVILSIVTGILSLVLIFSLFLSFLYMKDFDYNSKNIITNEKDVPKYHLMVISNEMDSMSGEAFLNGLNDASHKMKVALEVNNVKKEDVDEQLDNINIAIASKVDGIILQVTDNDKIKEAINHAVDMGIPVITVFEDVPTSRRQSYVGSNSFEIGKKAGRLVSNAINSKGDIAIILDNIQENNYLETSKNLILSGFKDIINQYDDMEIKKVEESKLGLLGAEEIINRIINSYPDISAIFCSSIKDTIGVAQVIVDLNKVGDISIIGYGDSEELLKYIDKHVIYASIVDNPYDIGYKSIEAILDVMTNGTTSSFYDTGVNIITKDNIDEYTQERQSKEGDDI</sequence>
<evidence type="ECO:0000256" key="1">
    <source>
        <dbReference type="ARBA" id="ARBA00004196"/>
    </source>
</evidence>
<dbReference type="SUPFAM" id="SSF53822">
    <property type="entry name" value="Periplasmic binding protein-like I"/>
    <property type="match status" value="1"/>
</dbReference>
<feature type="domain" description="Periplasmic binding protein" evidence="5">
    <location>
        <begin position="80"/>
        <end position="323"/>
    </location>
</feature>
<evidence type="ECO:0000313" key="6">
    <source>
        <dbReference type="EMBL" id="GKX30295.1"/>
    </source>
</evidence>
<organism evidence="6 7">
    <name type="scientific">Vallitalea longa</name>
    <dbReference type="NCBI Taxonomy" id="2936439"/>
    <lineage>
        <taxon>Bacteria</taxon>
        <taxon>Bacillati</taxon>
        <taxon>Bacillota</taxon>
        <taxon>Clostridia</taxon>
        <taxon>Lachnospirales</taxon>
        <taxon>Vallitaleaceae</taxon>
        <taxon>Vallitalea</taxon>
    </lineage>
</organism>
<proteinExistence type="inferred from homology"/>
<dbReference type="PANTHER" id="PTHR46847">
    <property type="entry name" value="D-ALLOSE-BINDING PERIPLASMIC PROTEIN-RELATED"/>
    <property type="match status" value="1"/>
</dbReference>
<evidence type="ECO:0000313" key="7">
    <source>
        <dbReference type="Proteomes" id="UP001144256"/>
    </source>
</evidence>
<comment type="caution">
    <text evidence="6">The sequence shown here is derived from an EMBL/GenBank/DDBJ whole genome shotgun (WGS) entry which is preliminary data.</text>
</comment>
<dbReference type="EMBL" id="BRLB01000008">
    <property type="protein sequence ID" value="GKX30295.1"/>
    <property type="molecule type" value="Genomic_DNA"/>
</dbReference>
<protein>
    <recommendedName>
        <fullName evidence="5">Periplasmic binding protein domain-containing protein</fullName>
    </recommendedName>
</protein>
<gene>
    <name evidence="6" type="ORF">SH1V18_27750</name>
</gene>
<comment type="similarity">
    <text evidence="2">Belongs to the bacterial solute-binding protein 2 family.</text>
</comment>
<dbReference type="GO" id="GO:0030246">
    <property type="term" value="F:carbohydrate binding"/>
    <property type="evidence" value="ECO:0007669"/>
    <property type="project" value="UniProtKB-ARBA"/>
</dbReference>
<dbReference type="GO" id="GO:0030313">
    <property type="term" value="C:cell envelope"/>
    <property type="evidence" value="ECO:0007669"/>
    <property type="project" value="UniProtKB-SubCell"/>
</dbReference>
<evidence type="ECO:0000256" key="2">
    <source>
        <dbReference type="ARBA" id="ARBA00007639"/>
    </source>
</evidence>
<dbReference type="Gene3D" id="3.40.50.2300">
    <property type="match status" value="2"/>
</dbReference>
<dbReference type="Pfam" id="PF13407">
    <property type="entry name" value="Peripla_BP_4"/>
    <property type="match status" value="1"/>
</dbReference>
<name>A0A9W5YAD5_9FIRM</name>
<keyword evidence="4" id="KW-0812">Transmembrane</keyword>
<dbReference type="Proteomes" id="UP001144256">
    <property type="component" value="Unassembled WGS sequence"/>
</dbReference>